<dbReference type="FunCoup" id="A0A3B1IUV3">
    <property type="interactions" value="1"/>
</dbReference>
<comment type="function">
    <text evidence="11">May play a role in neurite outgrowth and neurogenesis.</text>
</comment>
<dbReference type="Bgee" id="ENSAMXG00000000141">
    <property type="expression patterns" value="Expressed in camera-type eye and 1 other cell type or tissue"/>
</dbReference>
<evidence type="ECO:0000256" key="12">
    <source>
        <dbReference type="ARBA" id="ARBA00031595"/>
    </source>
</evidence>
<dbReference type="Pfam" id="PF01569">
    <property type="entry name" value="PAP2"/>
    <property type="match status" value="1"/>
</dbReference>
<dbReference type="GeneTree" id="ENSGT00940000158610"/>
<evidence type="ECO:0000313" key="17">
    <source>
        <dbReference type="Proteomes" id="UP000018467"/>
    </source>
</evidence>
<evidence type="ECO:0000256" key="6">
    <source>
        <dbReference type="ARBA" id="ARBA00022692"/>
    </source>
</evidence>
<reference evidence="17" key="2">
    <citation type="journal article" date="2014" name="Nat. Commun.">
        <title>The cavefish genome reveals candidate genes for eye loss.</title>
        <authorList>
            <person name="McGaugh S.E."/>
            <person name="Gross J.B."/>
            <person name="Aken B."/>
            <person name="Blin M."/>
            <person name="Borowsky R."/>
            <person name="Chalopin D."/>
            <person name="Hinaux H."/>
            <person name="Jeffery W.R."/>
            <person name="Keene A."/>
            <person name="Ma L."/>
            <person name="Minx P."/>
            <person name="Murphy D."/>
            <person name="O'Quin K.E."/>
            <person name="Retaux S."/>
            <person name="Rohner N."/>
            <person name="Searle S.M."/>
            <person name="Stahl B.A."/>
            <person name="Tabin C."/>
            <person name="Volff J.N."/>
            <person name="Yoshizawa M."/>
            <person name="Warren W.C."/>
        </authorList>
    </citation>
    <scope>NUCLEOTIDE SEQUENCE [LARGE SCALE GENOMIC DNA]</scope>
    <source>
        <strain evidence="17">female</strain>
    </source>
</reference>
<feature type="transmembrane region" description="Helical" evidence="14">
    <location>
        <begin position="222"/>
        <end position="241"/>
    </location>
</feature>
<protein>
    <recommendedName>
        <fullName evidence="4">Phospholipid phosphatase-related protein type 1</fullName>
    </recommendedName>
    <alternativeName>
        <fullName evidence="12">Inactive 2-lysophosphatidate phosphatase PLPPR1</fullName>
    </alternativeName>
    <alternativeName>
        <fullName evidence="13">Lipid phosphate phosphatase-related protein type 1</fullName>
    </alternativeName>
</protein>
<dbReference type="GO" id="GO:0006644">
    <property type="term" value="P:phospholipid metabolic process"/>
    <property type="evidence" value="ECO:0007669"/>
    <property type="project" value="InterPro"/>
</dbReference>
<reference evidence="16" key="4">
    <citation type="submission" date="2025-09" db="UniProtKB">
        <authorList>
            <consortium name="Ensembl"/>
        </authorList>
    </citation>
    <scope>IDENTIFICATION</scope>
</reference>
<evidence type="ECO:0000256" key="10">
    <source>
        <dbReference type="ARBA" id="ARBA00023273"/>
    </source>
</evidence>
<comment type="similarity">
    <text evidence="3">Belongs to the PA-phosphatase related phosphoesterase family.</text>
</comment>
<dbReference type="SMART" id="SM00014">
    <property type="entry name" value="acidPPc"/>
    <property type="match status" value="1"/>
</dbReference>
<accession>A0A3B1IUV3</accession>
<feature type="transmembrane region" description="Helical" evidence="14">
    <location>
        <begin position="47"/>
        <end position="71"/>
    </location>
</feature>
<dbReference type="SUPFAM" id="SSF48317">
    <property type="entry name" value="Acid phosphatase/Vanadium-dependent haloperoxidase"/>
    <property type="match status" value="1"/>
</dbReference>
<dbReference type="PANTHER" id="PTHR10165:SF17">
    <property type="entry name" value="PHOSPHOLIPID PHOSPHATASE-RELATED PROTEIN TYPE 5"/>
    <property type="match status" value="1"/>
</dbReference>
<dbReference type="InterPro" id="IPR043216">
    <property type="entry name" value="PAP-like"/>
</dbReference>
<organism evidence="16 17">
    <name type="scientific">Astyanax mexicanus</name>
    <name type="common">Blind cave fish</name>
    <name type="synonym">Astyanax fasciatus mexicanus</name>
    <dbReference type="NCBI Taxonomy" id="7994"/>
    <lineage>
        <taxon>Eukaryota</taxon>
        <taxon>Metazoa</taxon>
        <taxon>Chordata</taxon>
        <taxon>Craniata</taxon>
        <taxon>Vertebrata</taxon>
        <taxon>Euteleostomi</taxon>
        <taxon>Actinopterygii</taxon>
        <taxon>Neopterygii</taxon>
        <taxon>Teleostei</taxon>
        <taxon>Ostariophysi</taxon>
        <taxon>Characiformes</taxon>
        <taxon>Characoidei</taxon>
        <taxon>Acestrorhamphidae</taxon>
        <taxon>Acestrorhamphinae</taxon>
        <taxon>Astyanax</taxon>
    </lineage>
</organism>
<reference evidence="16" key="3">
    <citation type="submission" date="2025-08" db="UniProtKB">
        <authorList>
            <consortium name="Ensembl"/>
        </authorList>
    </citation>
    <scope>IDENTIFICATION</scope>
</reference>
<dbReference type="GO" id="GO:0008195">
    <property type="term" value="F:phosphatidate phosphatase activity"/>
    <property type="evidence" value="ECO:0007669"/>
    <property type="project" value="TreeGrafter"/>
</dbReference>
<dbReference type="PANTHER" id="PTHR10165">
    <property type="entry name" value="LIPID PHOSPHATE PHOSPHATASE"/>
    <property type="match status" value="1"/>
</dbReference>
<keyword evidence="5" id="KW-1003">Cell membrane</keyword>
<keyword evidence="7 14" id="KW-1133">Transmembrane helix</keyword>
<evidence type="ECO:0000256" key="13">
    <source>
        <dbReference type="ARBA" id="ARBA00032520"/>
    </source>
</evidence>
<evidence type="ECO:0000256" key="4">
    <source>
        <dbReference type="ARBA" id="ARBA00018405"/>
    </source>
</evidence>
<feature type="domain" description="Phosphatidic acid phosphatase type 2/haloperoxidase" evidence="15">
    <location>
        <begin position="104"/>
        <end position="237"/>
    </location>
</feature>
<dbReference type="GO" id="GO:0007165">
    <property type="term" value="P:signal transduction"/>
    <property type="evidence" value="ECO:0007669"/>
    <property type="project" value="TreeGrafter"/>
</dbReference>
<evidence type="ECO:0000256" key="2">
    <source>
        <dbReference type="ARBA" id="ARBA00004651"/>
    </source>
</evidence>
<dbReference type="CDD" id="cd03384">
    <property type="entry name" value="PAP2_wunen"/>
    <property type="match status" value="1"/>
</dbReference>
<dbReference type="InParanoid" id="A0A3B1IUV3"/>
<evidence type="ECO:0000256" key="9">
    <source>
        <dbReference type="ARBA" id="ARBA00023180"/>
    </source>
</evidence>
<keyword evidence="17" id="KW-1185">Reference proteome</keyword>
<evidence type="ECO:0000256" key="14">
    <source>
        <dbReference type="SAM" id="Phobius"/>
    </source>
</evidence>
<evidence type="ECO:0000256" key="5">
    <source>
        <dbReference type="ARBA" id="ARBA00022475"/>
    </source>
</evidence>
<dbReference type="Gene3D" id="1.20.144.10">
    <property type="entry name" value="Phosphatidic acid phosphatase type 2/haloperoxidase"/>
    <property type="match status" value="1"/>
</dbReference>
<dbReference type="GO" id="GO:0005886">
    <property type="term" value="C:plasma membrane"/>
    <property type="evidence" value="ECO:0007669"/>
    <property type="project" value="UniProtKB-SubCell"/>
</dbReference>
<keyword evidence="10" id="KW-0966">Cell projection</keyword>
<dbReference type="AlphaFoldDB" id="A0A3B1IUV3"/>
<dbReference type="Ensembl" id="ENSAMXT00000030867.1">
    <property type="protein sequence ID" value="ENSAMXP00000033471.1"/>
    <property type="gene ID" value="ENSAMXG00000000141.2"/>
</dbReference>
<keyword evidence="8 14" id="KW-0472">Membrane</keyword>
<dbReference type="STRING" id="7994.ENSAMXP00000033471"/>
<reference evidence="17" key="1">
    <citation type="submission" date="2013-03" db="EMBL/GenBank/DDBJ databases">
        <authorList>
            <person name="Jeffery W."/>
            <person name="Warren W."/>
            <person name="Wilson R.K."/>
        </authorList>
    </citation>
    <scope>NUCLEOTIDE SEQUENCE</scope>
    <source>
        <strain evidence="17">female</strain>
    </source>
</reference>
<evidence type="ECO:0000313" key="16">
    <source>
        <dbReference type="Ensembl" id="ENSAMXP00000033471.1"/>
    </source>
</evidence>
<evidence type="ECO:0000256" key="1">
    <source>
        <dbReference type="ARBA" id="ARBA00004487"/>
    </source>
</evidence>
<dbReference type="InterPro" id="IPR000326">
    <property type="entry name" value="PAP2/HPO"/>
</dbReference>
<keyword evidence="9" id="KW-0325">Glycoprotein</keyword>
<dbReference type="FunFam" id="1.20.144.10:FF:000005">
    <property type="entry name" value="phospholipid phosphatase-related protein type 1"/>
    <property type="match status" value="1"/>
</dbReference>
<evidence type="ECO:0000256" key="7">
    <source>
        <dbReference type="ARBA" id="ARBA00022989"/>
    </source>
</evidence>
<sequence length="287" mass="31711">MAGTVMLAYYFEYTDTFNVHVQGFFCHDSAYTKPYLGPEEASAVPPVLLYTVVAGVPSLLITATESVLFLLQYISEDLDNREKIIVMGDCCYLNPLVRRTFRFLGVYAFGLFATDIFVNAGQVVTGNLSPYFLTVCKPNYTALGCQQGVRFISQQEACTGNGDDILRARKSFPSKEAALSLYSALYVAMYITCTVKAKGTRLAKPVLSLGLMCLYRNHWSDVIAGFIIGGAIAVFMVVCVVKNFKGKPLLGEIPPEESVSSAPMLTQPRMDHTMEKYISSQVFRLQP</sequence>
<dbReference type="Proteomes" id="UP000018467">
    <property type="component" value="Unassembled WGS sequence"/>
</dbReference>
<evidence type="ECO:0000256" key="8">
    <source>
        <dbReference type="ARBA" id="ARBA00023136"/>
    </source>
</evidence>
<evidence type="ECO:0000256" key="3">
    <source>
        <dbReference type="ARBA" id="ARBA00008816"/>
    </source>
</evidence>
<proteinExistence type="inferred from homology"/>
<dbReference type="GO" id="GO:0046839">
    <property type="term" value="P:phospholipid dephosphorylation"/>
    <property type="evidence" value="ECO:0007669"/>
    <property type="project" value="TreeGrafter"/>
</dbReference>
<keyword evidence="6 14" id="KW-0812">Transmembrane</keyword>
<comment type="subcellular location">
    <subcellularLocation>
        <location evidence="2">Cell membrane</location>
        <topology evidence="2">Multi-pass membrane protein</topology>
    </subcellularLocation>
    <subcellularLocation>
        <location evidence="1">Cell projection</location>
        <location evidence="1">Neuron projection</location>
    </subcellularLocation>
</comment>
<dbReference type="InterPro" id="IPR036938">
    <property type="entry name" value="PAP2/HPO_sf"/>
</dbReference>
<name>A0A3B1IUV3_ASTMX</name>
<dbReference type="GO" id="GO:0043005">
    <property type="term" value="C:neuron projection"/>
    <property type="evidence" value="ECO:0007669"/>
    <property type="project" value="UniProtKB-SubCell"/>
</dbReference>
<evidence type="ECO:0000259" key="15">
    <source>
        <dbReference type="SMART" id="SM00014"/>
    </source>
</evidence>
<evidence type="ECO:0000256" key="11">
    <source>
        <dbReference type="ARBA" id="ARBA00029385"/>
    </source>
</evidence>